<dbReference type="EMBL" id="CP012328">
    <property type="protein sequence ID" value="AKU80331.1"/>
    <property type="molecule type" value="Genomic_DNA"/>
</dbReference>
<protein>
    <submittedName>
        <fullName evidence="1">Uncharacterized protein</fullName>
    </submittedName>
</protein>
<name>A0A0K1P7P0_9MOLU</name>
<dbReference type="OrthoDB" id="389585at2"/>
<dbReference type="RefSeq" id="WP_075048889.1">
    <property type="nucleotide sequence ID" value="NZ_CP012328.1"/>
</dbReference>
<dbReference type="KEGG" id="stur:STURON_001085"/>
<proteinExistence type="predicted"/>
<accession>A0A0K1P7P0</accession>
<dbReference type="STRING" id="216946.STURO_v1c10810"/>
<gene>
    <name evidence="1" type="ORF">STURON_001085</name>
</gene>
<dbReference type="Proteomes" id="UP000067243">
    <property type="component" value="Chromosome"/>
</dbReference>
<keyword evidence="2" id="KW-1185">Reference proteome</keyword>
<organism evidence="1 2">
    <name type="scientific">Spiroplasma turonicum</name>
    <dbReference type="NCBI Taxonomy" id="216946"/>
    <lineage>
        <taxon>Bacteria</taxon>
        <taxon>Bacillati</taxon>
        <taxon>Mycoplasmatota</taxon>
        <taxon>Mollicutes</taxon>
        <taxon>Entomoplasmatales</taxon>
        <taxon>Spiroplasmataceae</taxon>
        <taxon>Spiroplasma</taxon>
    </lineage>
</organism>
<evidence type="ECO:0000313" key="2">
    <source>
        <dbReference type="Proteomes" id="UP000067243"/>
    </source>
</evidence>
<dbReference type="PATRIC" id="fig|216946.3.peg.1121"/>
<dbReference type="AlphaFoldDB" id="A0A0K1P7P0"/>
<sequence length="188" mass="22659">MKKIKFRKITIKKCYFFYSENKFSKLLYKIENETFFSISNFQRKTIIDKINNSLHELIDFKINSIFFLNSQNKNICFYKSADIIGTEEKKIIASFIKQYFYLLANIKINFELSNIYKTHINDKYLFITDLHKKVNNLLITKGELDLSSYTKKYRKKINEFIMKYKSIKIKSVGPFGERRIKIIYKPEK</sequence>
<evidence type="ECO:0000313" key="1">
    <source>
        <dbReference type="EMBL" id="AKU80331.1"/>
    </source>
</evidence>
<reference evidence="1 2" key="1">
    <citation type="journal article" date="2015" name="Genome Announc.">
        <title>Complete Genome Sequence of Spiroplasma turonicum Strain Tab4cT, a Parasite of a Horse Fly, Haematopota sp. (Diptera: Tabanidae).</title>
        <authorList>
            <person name="Davis R.E."/>
            <person name="Shao J."/>
            <person name="Zhao Y."/>
            <person name="Gasparich G.E."/>
            <person name="Gaynor B.J."/>
            <person name="Donofrio N."/>
        </authorList>
    </citation>
    <scope>NUCLEOTIDE SEQUENCE [LARGE SCALE GENOMIC DNA]</scope>
    <source>
        <strain evidence="1 2">Tab4c</strain>
    </source>
</reference>